<dbReference type="STRING" id="33903.AQJ43_19510"/>
<evidence type="ECO:0000256" key="1">
    <source>
        <dbReference type="SAM" id="MobiDB-lite"/>
    </source>
</evidence>
<comment type="caution">
    <text evidence="2">The sequence shown here is derived from an EMBL/GenBank/DDBJ whole genome shotgun (WGS) entry which is preliminary data.</text>
</comment>
<reference evidence="2 3" key="1">
    <citation type="submission" date="2019-04" db="EMBL/GenBank/DDBJ databases">
        <title>Draft genome sequences of Streptomyces avermitilis ATCC 31267.</title>
        <authorList>
            <person name="Komaki H."/>
            <person name="Tamura T."/>
            <person name="Hosoyama A."/>
        </authorList>
    </citation>
    <scope>NUCLEOTIDE SEQUENCE [LARGE SCALE GENOMIC DNA]</scope>
    <source>
        <strain evidence="2 3">ATCC 31267</strain>
    </source>
</reference>
<protein>
    <recommendedName>
        <fullName evidence="4">Cysteinyl-tRNA synthetase</fullName>
    </recommendedName>
</protein>
<dbReference type="Proteomes" id="UP000299211">
    <property type="component" value="Unassembled WGS sequence"/>
</dbReference>
<evidence type="ECO:0000313" key="3">
    <source>
        <dbReference type="Proteomes" id="UP000299211"/>
    </source>
</evidence>
<organism evidence="2 3">
    <name type="scientific">Streptomyces avermitilis</name>
    <dbReference type="NCBI Taxonomy" id="33903"/>
    <lineage>
        <taxon>Bacteria</taxon>
        <taxon>Bacillati</taxon>
        <taxon>Actinomycetota</taxon>
        <taxon>Actinomycetes</taxon>
        <taxon>Kitasatosporales</taxon>
        <taxon>Streptomycetaceae</taxon>
        <taxon>Streptomyces</taxon>
    </lineage>
</organism>
<gene>
    <name evidence="2" type="ORF">SAV31267_018660</name>
</gene>
<evidence type="ECO:0000313" key="2">
    <source>
        <dbReference type="EMBL" id="GDY72381.1"/>
    </source>
</evidence>
<evidence type="ECO:0008006" key="4">
    <source>
        <dbReference type="Google" id="ProtNLM"/>
    </source>
</evidence>
<dbReference type="AlphaFoldDB" id="A0A4D4MJX5"/>
<proteinExistence type="predicted"/>
<dbReference type="EMBL" id="BJHY01000001">
    <property type="protein sequence ID" value="GDY72381.1"/>
    <property type="molecule type" value="Genomic_DNA"/>
</dbReference>
<feature type="region of interest" description="Disordered" evidence="1">
    <location>
        <begin position="1"/>
        <end position="51"/>
    </location>
</feature>
<accession>A0A4D4MJX5</accession>
<dbReference type="Gene3D" id="1.20.120.640">
    <property type="entry name" value="Anticodon-binding domain of a subclass of class I aminoacyl-tRNA synthetases"/>
    <property type="match status" value="1"/>
</dbReference>
<name>A0A4D4MJX5_STRAX</name>
<sequence length="283" mass="29827">MPGNSGPFAGIPRVSEAHTGAPVGRARELGRRTHVRNGPHLPAPEGPGAYAHPVLRITDAGTGEPTDVRPGLTRIHAHVARADTSALRVLLVADVLARALELGGTPVVMVADPPAELRARADALGIRRAETDTLGGGRILHVLGPEDPVVDGIRVEVAPAGGPADSAESAGSSSAVRLALLAHPRSSPADLDSGALTEAQETLARWRKTVALWANHPSKPIPEHVRQELRAAWEDDLDLPAVLDVLRRLEGADDVPDGARFESYAYADRLLGLELTREIGAWA</sequence>